<dbReference type="FunFam" id="3.40.630.70:FF:000001">
    <property type="entry name" value="Leucyl/phenylalanyl-tRNA--protein transferase"/>
    <property type="match status" value="1"/>
</dbReference>
<dbReference type="GO" id="GO:0030163">
    <property type="term" value="P:protein catabolic process"/>
    <property type="evidence" value="ECO:0007669"/>
    <property type="project" value="UniProtKB-UniRule"/>
</dbReference>
<dbReference type="HAMAP" id="MF_00688">
    <property type="entry name" value="Leu_Phe_trans"/>
    <property type="match status" value="1"/>
</dbReference>
<keyword evidence="2 4" id="KW-0808">Transferase</keyword>
<dbReference type="EMBL" id="SJST01000003">
    <property type="protein sequence ID" value="TCD14504.1"/>
    <property type="molecule type" value="Genomic_DNA"/>
</dbReference>
<dbReference type="AlphaFoldDB" id="A0A4R0PGB0"/>
<keyword evidence="1 4" id="KW-0963">Cytoplasm</keyword>
<organism evidence="5 6">
    <name type="scientific">Oricola cellulosilytica</name>
    <dbReference type="NCBI Taxonomy" id="1429082"/>
    <lineage>
        <taxon>Bacteria</taxon>
        <taxon>Pseudomonadati</taxon>
        <taxon>Pseudomonadota</taxon>
        <taxon>Alphaproteobacteria</taxon>
        <taxon>Hyphomicrobiales</taxon>
        <taxon>Ahrensiaceae</taxon>
        <taxon>Oricola</taxon>
    </lineage>
</organism>
<protein>
    <recommendedName>
        <fullName evidence="4">Leucyl/phenylalanyl-tRNA--protein transferase</fullName>
        <ecNumber evidence="4">2.3.2.6</ecNumber>
    </recommendedName>
    <alternativeName>
        <fullName evidence="4">L/F-transferase</fullName>
    </alternativeName>
    <alternativeName>
        <fullName evidence="4">Leucyltransferase</fullName>
    </alternativeName>
    <alternativeName>
        <fullName evidence="4">Phenyalanyltransferase</fullName>
    </alternativeName>
</protein>
<dbReference type="InterPro" id="IPR016181">
    <property type="entry name" value="Acyl_CoA_acyltransferase"/>
</dbReference>
<dbReference type="InterPro" id="IPR042203">
    <property type="entry name" value="Leu/Phe-tRNA_Trfase_C"/>
</dbReference>
<dbReference type="InterPro" id="IPR042221">
    <property type="entry name" value="Leu/Phe-tRNA_Trfase_N"/>
</dbReference>
<proteinExistence type="inferred from homology"/>
<dbReference type="PANTHER" id="PTHR30098:SF2">
    <property type="entry name" value="LEUCYL_PHENYLALANYL-TRNA--PROTEIN TRANSFERASE"/>
    <property type="match status" value="1"/>
</dbReference>
<dbReference type="NCBIfam" id="TIGR00667">
    <property type="entry name" value="aat"/>
    <property type="match status" value="1"/>
</dbReference>
<dbReference type="InterPro" id="IPR004616">
    <property type="entry name" value="Leu/Phe-tRNA_Trfase"/>
</dbReference>
<dbReference type="Proteomes" id="UP000291301">
    <property type="component" value="Unassembled WGS sequence"/>
</dbReference>
<dbReference type="GO" id="GO:0008914">
    <property type="term" value="F:leucyl-tRNA--protein transferase activity"/>
    <property type="evidence" value="ECO:0007669"/>
    <property type="project" value="UniProtKB-UniRule"/>
</dbReference>
<dbReference type="Pfam" id="PF03588">
    <property type="entry name" value="Leu_Phe_trans"/>
    <property type="match status" value="1"/>
</dbReference>
<comment type="caution">
    <text evidence="5">The sequence shown here is derived from an EMBL/GenBank/DDBJ whole genome shotgun (WGS) entry which is preliminary data.</text>
</comment>
<comment type="function">
    <text evidence="4">Functions in the N-end rule pathway of protein degradation where it conjugates Leu, Phe and, less efficiently, Met from aminoacyl-tRNAs to the N-termini of proteins containing an N-terminal arginine or lysine.</text>
</comment>
<name>A0A4R0PGB0_9HYPH</name>
<evidence type="ECO:0000256" key="3">
    <source>
        <dbReference type="ARBA" id="ARBA00023315"/>
    </source>
</evidence>
<reference evidence="5 6" key="1">
    <citation type="journal article" date="2015" name="Antonie Van Leeuwenhoek">
        <title>Oricola cellulosilytica gen. nov., sp. nov., a cellulose-degrading bacterium of the family Phyllobacteriaceae isolated from surface seashore water, and emended descriptions of Mesorhizobium loti and Phyllobacterium myrsinacearum.</title>
        <authorList>
            <person name="Hameed A."/>
            <person name="Shahina M."/>
            <person name="Lai W.A."/>
            <person name="Lin S.Y."/>
            <person name="Young L.S."/>
            <person name="Liu Y.C."/>
            <person name="Hsu Y.H."/>
            <person name="Young C.C."/>
        </authorList>
    </citation>
    <scope>NUCLEOTIDE SEQUENCE [LARGE SCALE GENOMIC DNA]</scope>
    <source>
        <strain evidence="5 6">KCTC 52183</strain>
    </source>
</reference>
<evidence type="ECO:0000256" key="4">
    <source>
        <dbReference type="HAMAP-Rule" id="MF_00688"/>
    </source>
</evidence>
<gene>
    <name evidence="4" type="primary">aat</name>
    <name evidence="5" type="ORF">E0D97_10625</name>
</gene>
<dbReference type="Gene3D" id="3.30.70.3550">
    <property type="entry name" value="Leucyl/phenylalanyl-tRNA-protein transferase, N-terminal domain"/>
    <property type="match status" value="1"/>
</dbReference>
<dbReference type="PANTHER" id="PTHR30098">
    <property type="entry name" value="LEUCYL/PHENYLALANYL-TRNA--PROTEIN TRANSFERASE"/>
    <property type="match status" value="1"/>
</dbReference>
<dbReference type="OrthoDB" id="9790282at2"/>
<evidence type="ECO:0000256" key="2">
    <source>
        <dbReference type="ARBA" id="ARBA00022679"/>
    </source>
</evidence>
<sequence length="231" mass="26086">MAIMISTGWKSTWQTTRRSGAGTCLMKRNADDAKLRGVTPQILLRAYAAGIFPMADDADDPEIFWVQPDVRGVIPLDAFHVPRSLAKKVRQAPFDIRFNTAFAAVIGFCAEATENREKTWINRTIRELYRQLNEMKHAHSVEAWEGNELVGGLYGVTLGRAFFGESMFSRRTDASKICLVHLVERLRERGFILLDTQFTTGHLKQFGAIDVSQEEYQAMLEEALTGEARLD</sequence>
<comment type="similarity">
    <text evidence="4">Belongs to the L/F-transferase family.</text>
</comment>
<comment type="subcellular location">
    <subcellularLocation>
        <location evidence="4">Cytoplasm</location>
    </subcellularLocation>
</comment>
<evidence type="ECO:0000313" key="6">
    <source>
        <dbReference type="Proteomes" id="UP000291301"/>
    </source>
</evidence>
<keyword evidence="3 4" id="KW-0012">Acyltransferase</keyword>
<comment type="catalytic activity">
    <reaction evidence="4">
        <text>N-terminal L-arginyl-[protein] + L-leucyl-tRNA(Leu) = N-terminal L-leucyl-L-arginyl-[protein] + tRNA(Leu) + H(+)</text>
        <dbReference type="Rhea" id="RHEA:50416"/>
        <dbReference type="Rhea" id="RHEA-COMP:9613"/>
        <dbReference type="Rhea" id="RHEA-COMP:9622"/>
        <dbReference type="Rhea" id="RHEA-COMP:12672"/>
        <dbReference type="Rhea" id="RHEA-COMP:12673"/>
        <dbReference type="ChEBI" id="CHEBI:15378"/>
        <dbReference type="ChEBI" id="CHEBI:64719"/>
        <dbReference type="ChEBI" id="CHEBI:78442"/>
        <dbReference type="ChEBI" id="CHEBI:78494"/>
        <dbReference type="ChEBI" id="CHEBI:133044"/>
        <dbReference type="EC" id="2.3.2.6"/>
    </reaction>
</comment>
<comment type="catalytic activity">
    <reaction evidence="4">
        <text>N-terminal L-lysyl-[protein] + L-leucyl-tRNA(Leu) = N-terminal L-leucyl-L-lysyl-[protein] + tRNA(Leu) + H(+)</text>
        <dbReference type="Rhea" id="RHEA:12340"/>
        <dbReference type="Rhea" id="RHEA-COMP:9613"/>
        <dbReference type="Rhea" id="RHEA-COMP:9622"/>
        <dbReference type="Rhea" id="RHEA-COMP:12670"/>
        <dbReference type="Rhea" id="RHEA-COMP:12671"/>
        <dbReference type="ChEBI" id="CHEBI:15378"/>
        <dbReference type="ChEBI" id="CHEBI:65249"/>
        <dbReference type="ChEBI" id="CHEBI:78442"/>
        <dbReference type="ChEBI" id="CHEBI:78494"/>
        <dbReference type="ChEBI" id="CHEBI:133043"/>
        <dbReference type="EC" id="2.3.2.6"/>
    </reaction>
</comment>
<dbReference type="GO" id="GO:0005737">
    <property type="term" value="C:cytoplasm"/>
    <property type="evidence" value="ECO:0007669"/>
    <property type="project" value="UniProtKB-SubCell"/>
</dbReference>
<evidence type="ECO:0000313" key="5">
    <source>
        <dbReference type="EMBL" id="TCD14504.1"/>
    </source>
</evidence>
<dbReference type="SUPFAM" id="SSF55729">
    <property type="entry name" value="Acyl-CoA N-acyltransferases (Nat)"/>
    <property type="match status" value="1"/>
</dbReference>
<comment type="catalytic activity">
    <reaction evidence="4">
        <text>L-phenylalanyl-tRNA(Phe) + an N-terminal L-alpha-aminoacyl-[protein] = an N-terminal L-phenylalanyl-L-alpha-aminoacyl-[protein] + tRNA(Phe)</text>
        <dbReference type="Rhea" id="RHEA:43632"/>
        <dbReference type="Rhea" id="RHEA-COMP:9668"/>
        <dbReference type="Rhea" id="RHEA-COMP:9699"/>
        <dbReference type="Rhea" id="RHEA-COMP:10636"/>
        <dbReference type="Rhea" id="RHEA-COMP:10637"/>
        <dbReference type="ChEBI" id="CHEBI:78442"/>
        <dbReference type="ChEBI" id="CHEBI:78531"/>
        <dbReference type="ChEBI" id="CHEBI:78597"/>
        <dbReference type="ChEBI" id="CHEBI:83561"/>
        <dbReference type="EC" id="2.3.2.6"/>
    </reaction>
</comment>
<accession>A0A4R0PGB0</accession>
<keyword evidence="6" id="KW-1185">Reference proteome</keyword>
<dbReference type="Gene3D" id="3.40.630.70">
    <property type="entry name" value="Leucyl/phenylalanyl-tRNA-protein transferase, C-terminal domain"/>
    <property type="match status" value="1"/>
</dbReference>
<evidence type="ECO:0000256" key="1">
    <source>
        <dbReference type="ARBA" id="ARBA00022490"/>
    </source>
</evidence>
<dbReference type="EC" id="2.3.2.6" evidence="4"/>